<evidence type="ECO:0000313" key="2">
    <source>
        <dbReference type="Proteomes" id="UP000789739"/>
    </source>
</evidence>
<evidence type="ECO:0000313" key="1">
    <source>
        <dbReference type="EMBL" id="CAG8681432.1"/>
    </source>
</evidence>
<keyword evidence="2" id="KW-1185">Reference proteome</keyword>
<protein>
    <submittedName>
        <fullName evidence="1">7979_t:CDS:1</fullName>
    </submittedName>
</protein>
<gene>
    <name evidence="1" type="ORF">PBRASI_LOCUS11829</name>
</gene>
<dbReference type="EMBL" id="CAJVPI010007060">
    <property type="protein sequence ID" value="CAG8681432.1"/>
    <property type="molecule type" value="Genomic_DNA"/>
</dbReference>
<organism evidence="1 2">
    <name type="scientific">Paraglomus brasilianum</name>
    <dbReference type="NCBI Taxonomy" id="144538"/>
    <lineage>
        <taxon>Eukaryota</taxon>
        <taxon>Fungi</taxon>
        <taxon>Fungi incertae sedis</taxon>
        <taxon>Mucoromycota</taxon>
        <taxon>Glomeromycotina</taxon>
        <taxon>Glomeromycetes</taxon>
        <taxon>Paraglomerales</taxon>
        <taxon>Paraglomeraceae</taxon>
        <taxon>Paraglomus</taxon>
    </lineage>
</organism>
<name>A0A9N9HHL9_9GLOM</name>
<dbReference type="Proteomes" id="UP000789739">
    <property type="component" value="Unassembled WGS sequence"/>
</dbReference>
<feature type="non-terminal residue" evidence="1">
    <location>
        <position position="87"/>
    </location>
</feature>
<dbReference type="AlphaFoldDB" id="A0A9N9HHL9"/>
<accession>A0A9N9HHL9</accession>
<reference evidence="1" key="1">
    <citation type="submission" date="2021-06" db="EMBL/GenBank/DDBJ databases">
        <authorList>
            <person name="Kallberg Y."/>
            <person name="Tangrot J."/>
            <person name="Rosling A."/>
        </authorList>
    </citation>
    <scope>NUCLEOTIDE SEQUENCE</scope>
    <source>
        <strain evidence="1">BR232B</strain>
    </source>
</reference>
<feature type="non-terminal residue" evidence="1">
    <location>
        <position position="1"/>
    </location>
</feature>
<sequence length="87" mass="10397">DLAELSTRFYDHDVDLLQKILVITRGELEKAINLMLLITDDDTKNEERLKPLTRDIDLSRMLQKRDDVRCRARRERLVYDEEWPNPG</sequence>
<proteinExistence type="predicted"/>
<comment type="caution">
    <text evidence="1">The sequence shown here is derived from an EMBL/GenBank/DDBJ whole genome shotgun (WGS) entry which is preliminary data.</text>
</comment>